<dbReference type="EMBL" id="BAAANO010000017">
    <property type="protein sequence ID" value="GAA2008828.1"/>
    <property type="molecule type" value="Genomic_DNA"/>
</dbReference>
<organism evidence="2 3">
    <name type="scientific">Brevibacterium samyangense</name>
    <dbReference type="NCBI Taxonomy" id="366888"/>
    <lineage>
        <taxon>Bacteria</taxon>
        <taxon>Bacillati</taxon>
        <taxon>Actinomycetota</taxon>
        <taxon>Actinomycetes</taxon>
        <taxon>Micrococcales</taxon>
        <taxon>Brevibacteriaceae</taxon>
        <taxon>Brevibacterium</taxon>
    </lineage>
</organism>
<gene>
    <name evidence="2" type="ORF">GCM10009755_19230</name>
</gene>
<feature type="region of interest" description="Disordered" evidence="1">
    <location>
        <begin position="1"/>
        <end position="112"/>
    </location>
</feature>
<evidence type="ECO:0000256" key="1">
    <source>
        <dbReference type="SAM" id="MobiDB-lite"/>
    </source>
</evidence>
<keyword evidence="3" id="KW-1185">Reference proteome</keyword>
<dbReference type="Proteomes" id="UP001500755">
    <property type="component" value="Unassembled WGS sequence"/>
</dbReference>
<accession>A0ABN2TI65</accession>
<evidence type="ECO:0000313" key="3">
    <source>
        <dbReference type="Proteomes" id="UP001500755"/>
    </source>
</evidence>
<comment type="caution">
    <text evidence="2">The sequence shown here is derived from an EMBL/GenBank/DDBJ whole genome shotgun (WGS) entry which is preliminary data.</text>
</comment>
<evidence type="ECO:0008006" key="4">
    <source>
        <dbReference type="Google" id="ProtNLM"/>
    </source>
</evidence>
<name>A0ABN2TI65_9MICO</name>
<dbReference type="SUPFAM" id="SSF50118">
    <property type="entry name" value="Cell growth inhibitor/plasmid maintenance toxic component"/>
    <property type="match status" value="1"/>
</dbReference>
<sequence length="239" mass="25693">MARTALNRGARAGVSFIGRKLREPQTRQAIADLVGGKEPTQVLKEMRKPQASGGDSPAPEAPSGDAGRGASGTRSGSNTRSEEYGGARPAPRSGPKQGFPHRPKTGYPGDYTGPIKPLYAPDLDGEPDPGEIVWGWVPYEEDHSQGKDRPVLVIGRDGHWLLCLMLTSKDNVDGGVGTVREDEHATYVNIGSGDWDSKGRPSEIRLDRVIRIEDAAVRREGAILPMDLFSTVVANVTTE</sequence>
<evidence type="ECO:0000313" key="2">
    <source>
        <dbReference type="EMBL" id="GAA2008828.1"/>
    </source>
</evidence>
<protein>
    <recommendedName>
        <fullName evidence="4">PemK-like, MazF-like toxin of type II toxin-antitoxin system</fullName>
    </recommendedName>
</protein>
<reference evidence="2 3" key="1">
    <citation type="journal article" date="2019" name="Int. J. Syst. Evol. Microbiol.">
        <title>The Global Catalogue of Microorganisms (GCM) 10K type strain sequencing project: providing services to taxonomists for standard genome sequencing and annotation.</title>
        <authorList>
            <consortium name="The Broad Institute Genomics Platform"/>
            <consortium name="The Broad Institute Genome Sequencing Center for Infectious Disease"/>
            <person name="Wu L."/>
            <person name="Ma J."/>
        </authorList>
    </citation>
    <scope>NUCLEOTIDE SEQUENCE [LARGE SCALE GENOMIC DNA]</scope>
    <source>
        <strain evidence="2 3">JCM 14546</strain>
    </source>
</reference>
<proteinExistence type="predicted"/>
<dbReference type="Pfam" id="PF02452">
    <property type="entry name" value="PemK_toxin"/>
    <property type="match status" value="1"/>
</dbReference>
<dbReference type="InterPro" id="IPR003477">
    <property type="entry name" value="PemK-like"/>
</dbReference>